<dbReference type="InterPro" id="IPR013740">
    <property type="entry name" value="Redoxin"/>
</dbReference>
<protein>
    <recommendedName>
        <fullName evidence="6">Redoxin domain-containing protein</fullName>
    </recommendedName>
</protein>
<feature type="domain" description="Redoxin" evidence="6">
    <location>
        <begin position="88"/>
        <end position="192"/>
    </location>
</feature>
<dbReference type="Proteomes" id="UP000187209">
    <property type="component" value="Unassembled WGS sequence"/>
</dbReference>
<reference evidence="7 8" key="1">
    <citation type="submission" date="2016-11" db="EMBL/GenBank/DDBJ databases">
        <title>The macronuclear genome of Stentor coeruleus: a giant cell with tiny introns.</title>
        <authorList>
            <person name="Slabodnick M."/>
            <person name="Ruby J.G."/>
            <person name="Reiff S.B."/>
            <person name="Swart E.C."/>
            <person name="Gosai S."/>
            <person name="Prabakaran S."/>
            <person name="Witkowska E."/>
            <person name="Larue G.E."/>
            <person name="Fisher S."/>
            <person name="Freeman R.M."/>
            <person name="Gunawardena J."/>
            <person name="Chu W."/>
            <person name="Stover N.A."/>
            <person name="Gregory B.D."/>
            <person name="Nowacki M."/>
            <person name="Derisi J."/>
            <person name="Roy S.W."/>
            <person name="Marshall W.F."/>
            <person name="Sood P."/>
        </authorList>
    </citation>
    <scope>NUCLEOTIDE SEQUENCE [LARGE SCALE GENOMIC DNA]</scope>
    <source>
        <strain evidence="7">WM001</strain>
    </source>
</reference>
<dbReference type="InterPro" id="IPR037944">
    <property type="entry name" value="PRX5-like"/>
</dbReference>
<accession>A0A1R2CUJ6</accession>
<gene>
    <name evidence="7" type="ORF">SteCoe_4438</name>
</gene>
<dbReference type="InterPro" id="IPR036249">
    <property type="entry name" value="Thioredoxin-like_sf"/>
</dbReference>
<evidence type="ECO:0000313" key="8">
    <source>
        <dbReference type="Proteomes" id="UP000187209"/>
    </source>
</evidence>
<dbReference type="Gene3D" id="3.40.30.10">
    <property type="entry name" value="Glutaredoxin"/>
    <property type="match status" value="1"/>
</dbReference>
<evidence type="ECO:0000256" key="1">
    <source>
        <dbReference type="ARBA" id="ARBA00010505"/>
    </source>
</evidence>
<keyword evidence="3" id="KW-0049">Antioxidant</keyword>
<dbReference type="GO" id="GO:0045454">
    <property type="term" value="P:cell redox homeostasis"/>
    <property type="evidence" value="ECO:0007669"/>
    <property type="project" value="TreeGrafter"/>
</dbReference>
<comment type="caution">
    <text evidence="7">The sequence shown here is derived from an EMBL/GenBank/DDBJ whole genome shotgun (WGS) entry which is preliminary data.</text>
</comment>
<keyword evidence="8" id="KW-1185">Reference proteome</keyword>
<dbReference type="PANTHER" id="PTHR10430">
    <property type="entry name" value="PEROXIREDOXIN"/>
    <property type="match status" value="1"/>
</dbReference>
<evidence type="ECO:0000256" key="3">
    <source>
        <dbReference type="ARBA" id="ARBA00022862"/>
    </source>
</evidence>
<dbReference type="GO" id="GO:0042744">
    <property type="term" value="P:hydrogen peroxide catabolic process"/>
    <property type="evidence" value="ECO:0007669"/>
    <property type="project" value="TreeGrafter"/>
</dbReference>
<dbReference type="OrthoDB" id="195498at2759"/>
<feature type="active site" description="Cysteine sulfenic acid (-SOH) intermediate" evidence="5">
    <location>
        <position position="108"/>
    </location>
</feature>
<keyword evidence="4" id="KW-0560">Oxidoreductase</keyword>
<evidence type="ECO:0000259" key="6">
    <source>
        <dbReference type="Pfam" id="PF08534"/>
    </source>
</evidence>
<dbReference type="PANTHER" id="PTHR10430:SF16">
    <property type="entry name" value="PEROXIREDOXIN-5, MITOCHONDRIAL"/>
    <property type="match status" value="1"/>
</dbReference>
<dbReference type="GO" id="GO:0008379">
    <property type="term" value="F:thioredoxin peroxidase activity"/>
    <property type="evidence" value="ECO:0007669"/>
    <property type="project" value="InterPro"/>
</dbReference>
<dbReference type="GO" id="GO:0034599">
    <property type="term" value="P:cellular response to oxidative stress"/>
    <property type="evidence" value="ECO:0007669"/>
    <property type="project" value="InterPro"/>
</dbReference>
<evidence type="ECO:0000256" key="5">
    <source>
        <dbReference type="PIRSR" id="PIRSR637944-1"/>
    </source>
</evidence>
<sequence>MALSQVSRRLTRLFRKASSANQSTPPNFEDSLDNEIIPKHILDSLESYGYPEKKEIEPRPLLPSVDLNIIQYNKSTGSYDSFVTKSPDYFMERRVIFVGIVGAFVPECTCEVVYEWARASEVLKEDFYIDEITVVSKNDPFVMSHFAKKLDYQSKLNFLADWDGKFLEIMKCNMSLGLELGDRNHRFVAYAQYGILKVVHFSSWNKLYFTKSIHPCYIWRYMTDKKRRAYYFC</sequence>
<dbReference type="EMBL" id="MPUH01000056">
    <property type="protein sequence ID" value="OMJ92697.1"/>
    <property type="molecule type" value="Genomic_DNA"/>
</dbReference>
<proteinExistence type="inferred from homology"/>
<evidence type="ECO:0000256" key="4">
    <source>
        <dbReference type="ARBA" id="ARBA00023002"/>
    </source>
</evidence>
<evidence type="ECO:0000256" key="2">
    <source>
        <dbReference type="ARBA" id="ARBA00022559"/>
    </source>
</evidence>
<dbReference type="GO" id="GO:0005737">
    <property type="term" value="C:cytoplasm"/>
    <property type="evidence" value="ECO:0007669"/>
    <property type="project" value="TreeGrafter"/>
</dbReference>
<keyword evidence="2" id="KW-0575">Peroxidase</keyword>
<organism evidence="7 8">
    <name type="scientific">Stentor coeruleus</name>
    <dbReference type="NCBI Taxonomy" id="5963"/>
    <lineage>
        <taxon>Eukaryota</taxon>
        <taxon>Sar</taxon>
        <taxon>Alveolata</taxon>
        <taxon>Ciliophora</taxon>
        <taxon>Postciliodesmatophora</taxon>
        <taxon>Heterotrichea</taxon>
        <taxon>Heterotrichida</taxon>
        <taxon>Stentoridae</taxon>
        <taxon>Stentor</taxon>
    </lineage>
</organism>
<name>A0A1R2CUJ6_9CILI</name>
<evidence type="ECO:0000313" key="7">
    <source>
        <dbReference type="EMBL" id="OMJ92697.1"/>
    </source>
</evidence>
<dbReference type="AlphaFoldDB" id="A0A1R2CUJ6"/>
<dbReference type="SUPFAM" id="SSF52833">
    <property type="entry name" value="Thioredoxin-like"/>
    <property type="match status" value="1"/>
</dbReference>
<comment type="similarity">
    <text evidence="1">Belongs to the peroxiredoxin family. Prx5 subfamily.</text>
</comment>
<dbReference type="Pfam" id="PF08534">
    <property type="entry name" value="Redoxin"/>
    <property type="match status" value="1"/>
</dbReference>